<sequence length="110" mass="12877">MSDIKVARVGQILHQLEVCIVRKRPFSLIRFGDGGVKLLHAYYYNDREQLELISEKEGLPLDNITKIVQLWARYARSANFIDSPGVYFTDRFWGKYKKNLKLASEKTIKR</sequence>
<reference evidence="1" key="1">
    <citation type="journal article" date="2014" name="Front. Microbiol.">
        <title>High frequency of phylogenetically diverse reductive dehalogenase-homologous genes in deep subseafloor sedimentary metagenomes.</title>
        <authorList>
            <person name="Kawai M."/>
            <person name="Futagami T."/>
            <person name="Toyoda A."/>
            <person name="Takaki Y."/>
            <person name="Nishi S."/>
            <person name="Hori S."/>
            <person name="Arai W."/>
            <person name="Tsubouchi T."/>
            <person name="Morono Y."/>
            <person name="Uchiyama I."/>
            <person name="Ito T."/>
            <person name="Fujiyama A."/>
            <person name="Inagaki F."/>
            <person name="Takami H."/>
        </authorList>
    </citation>
    <scope>NUCLEOTIDE SEQUENCE</scope>
    <source>
        <strain evidence="1">Expedition CK06-06</strain>
    </source>
</reference>
<evidence type="ECO:0000313" key="1">
    <source>
        <dbReference type="EMBL" id="GAG08593.1"/>
    </source>
</evidence>
<name>X0V7Z1_9ZZZZ</name>
<accession>X0V7Z1</accession>
<dbReference type="AlphaFoldDB" id="X0V7Z1"/>
<dbReference type="EMBL" id="BARS01024499">
    <property type="protein sequence ID" value="GAG08593.1"/>
    <property type="molecule type" value="Genomic_DNA"/>
</dbReference>
<comment type="caution">
    <text evidence="1">The sequence shown here is derived from an EMBL/GenBank/DDBJ whole genome shotgun (WGS) entry which is preliminary data.</text>
</comment>
<proteinExistence type="predicted"/>
<gene>
    <name evidence="1" type="ORF">S01H1_38880</name>
</gene>
<feature type="non-terminal residue" evidence="1">
    <location>
        <position position="110"/>
    </location>
</feature>
<protein>
    <submittedName>
        <fullName evidence="1">Uncharacterized protein</fullName>
    </submittedName>
</protein>
<organism evidence="1">
    <name type="scientific">marine sediment metagenome</name>
    <dbReference type="NCBI Taxonomy" id="412755"/>
    <lineage>
        <taxon>unclassified sequences</taxon>
        <taxon>metagenomes</taxon>
        <taxon>ecological metagenomes</taxon>
    </lineage>
</organism>